<keyword evidence="6" id="KW-0862">Zinc</keyword>
<dbReference type="CDD" id="cd21400">
    <property type="entry name" value="ZBD_UPF1-like"/>
    <property type="match status" value="1"/>
</dbReference>
<dbReference type="SMART" id="SM00382">
    <property type="entry name" value="AAA"/>
    <property type="match status" value="1"/>
</dbReference>
<reference evidence="8 9" key="1">
    <citation type="journal article" date="2012" name="Proc. Natl. Acad. Sci. U.S.A.">
        <title>Antigenic diversity is generated by distinct evolutionary mechanisms in African trypanosome species.</title>
        <authorList>
            <person name="Jackson A.P."/>
            <person name="Berry A."/>
            <person name="Aslett M."/>
            <person name="Allison H.C."/>
            <person name="Burton P."/>
            <person name="Vavrova-Anderson J."/>
            <person name="Brown R."/>
            <person name="Browne H."/>
            <person name="Corton N."/>
            <person name="Hauser H."/>
            <person name="Gamble J."/>
            <person name="Gilderthorp R."/>
            <person name="Marcello L."/>
            <person name="McQuillan J."/>
            <person name="Otto T.D."/>
            <person name="Quail M.A."/>
            <person name="Sanders M.J."/>
            <person name="van Tonder A."/>
            <person name="Ginger M.L."/>
            <person name="Field M.C."/>
            <person name="Barry J.D."/>
            <person name="Hertz-Fowler C."/>
            <person name="Berriman M."/>
        </authorList>
    </citation>
    <scope>NUCLEOTIDE SEQUENCE</scope>
    <source>
        <strain evidence="8 9">Y486</strain>
    </source>
</reference>
<feature type="region of interest" description="C3H" evidence="6">
    <location>
        <begin position="12"/>
        <end position="44"/>
    </location>
</feature>
<dbReference type="CDD" id="cd18808">
    <property type="entry name" value="SF1_C_Upf1"/>
    <property type="match status" value="1"/>
</dbReference>
<dbReference type="GO" id="GO:0003678">
    <property type="term" value="F:DNA helicase activity"/>
    <property type="evidence" value="ECO:0007669"/>
    <property type="project" value="UniProtKB-EC"/>
</dbReference>
<dbReference type="GO" id="GO:0005524">
    <property type="term" value="F:ATP binding"/>
    <property type="evidence" value="ECO:0007669"/>
    <property type="project" value="UniProtKB-KW"/>
</dbReference>
<dbReference type="InterPro" id="IPR041677">
    <property type="entry name" value="DNA2/NAM7_AAA_11"/>
</dbReference>
<dbReference type="PANTHER" id="PTHR10887:SF364">
    <property type="entry name" value="REGULATOR OF NONSENSE TRANSCRIPTS 1"/>
    <property type="match status" value="1"/>
</dbReference>
<evidence type="ECO:0000313" key="9">
    <source>
        <dbReference type="Proteomes" id="UP000009027"/>
    </source>
</evidence>
<dbReference type="Gene3D" id="3.40.50.300">
    <property type="entry name" value="P-loop containing nucleotide triphosphate hydrolases"/>
    <property type="match status" value="2"/>
</dbReference>
<protein>
    <recommendedName>
        <fullName evidence="7">Upf1 domain-containing protein</fullName>
    </recommendedName>
</protein>
<evidence type="ECO:0000256" key="5">
    <source>
        <dbReference type="ARBA" id="ARBA00048432"/>
    </source>
</evidence>
<evidence type="ECO:0000313" key="8">
    <source>
        <dbReference type="EMBL" id="CCD20512.1"/>
    </source>
</evidence>
<organism evidence="8 9">
    <name type="scientific">Trypanosoma vivax (strain Y486)</name>
    <dbReference type="NCBI Taxonomy" id="1055687"/>
    <lineage>
        <taxon>Eukaryota</taxon>
        <taxon>Discoba</taxon>
        <taxon>Euglenozoa</taxon>
        <taxon>Kinetoplastea</taxon>
        <taxon>Metakinetoplastina</taxon>
        <taxon>Trypanosomatida</taxon>
        <taxon>Trypanosomatidae</taxon>
        <taxon>Trypanosoma</taxon>
        <taxon>Duttonella</taxon>
    </lineage>
</organism>
<dbReference type="GO" id="GO:0003724">
    <property type="term" value="F:RNA helicase activity"/>
    <property type="evidence" value="ECO:0007669"/>
    <property type="project" value="InterPro"/>
</dbReference>
<evidence type="ECO:0000256" key="4">
    <source>
        <dbReference type="ARBA" id="ARBA00022840"/>
    </source>
</evidence>
<proteinExistence type="predicted"/>
<dbReference type="InterPro" id="IPR014001">
    <property type="entry name" value="Helicase_ATP-bd"/>
</dbReference>
<keyword evidence="6" id="KW-0479">Metal-binding</keyword>
<dbReference type="PANTHER" id="PTHR10887">
    <property type="entry name" value="DNA2/NAM7 HELICASE FAMILY"/>
    <property type="match status" value="1"/>
</dbReference>
<dbReference type="GO" id="GO:0003723">
    <property type="term" value="F:RNA binding"/>
    <property type="evidence" value="ECO:0007669"/>
    <property type="project" value="InterPro"/>
</dbReference>
<evidence type="ECO:0000259" key="7">
    <source>
        <dbReference type="PROSITE" id="PS51997"/>
    </source>
</evidence>
<dbReference type="Pfam" id="PF13087">
    <property type="entry name" value="AAA_12"/>
    <property type="match status" value="1"/>
</dbReference>
<dbReference type="OMA" id="QYMQMNG"/>
<dbReference type="VEuPathDB" id="TriTrypDB:TvY486_0033510"/>
<dbReference type="PROSITE" id="PS51997">
    <property type="entry name" value="UPF1_CH_RICH"/>
    <property type="match status" value="1"/>
</dbReference>
<dbReference type="FunFam" id="3.40.50.300:FF:000326">
    <property type="entry name" value="P-loop containing nucleoside triphosphate hydrolase"/>
    <property type="match status" value="1"/>
</dbReference>
<keyword evidence="2" id="KW-0378">Hydrolase</keyword>
<evidence type="ECO:0000256" key="2">
    <source>
        <dbReference type="ARBA" id="ARBA00022801"/>
    </source>
</evidence>
<feature type="region of interest" description="CC/SHH/C" evidence="6">
    <location>
        <begin position="26"/>
        <end position="54"/>
    </location>
</feature>
<dbReference type="InterPro" id="IPR027417">
    <property type="entry name" value="P-loop_NTPase"/>
</dbReference>
<dbReference type="GO" id="GO:0016787">
    <property type="term" value="F:hydrolase activity"/>
    <property type="evidence" value="ECO:0007669"/>
    <property type="project" value="UniProtKB-KW"/>
</dbReference>
<dbReference type="GO" id="GO:0005737">
    <property type="term" value="C:cytoplasm"/>
    <property type="evidence" value="ECO:0007669"/>
    <property type="project" value="InterPro"/>
</dbReference>
<dbReference type="Pfam" id="PF13604">
    <property type="entry name" value="AAA_30"/>
    <property type="match status" value="1"/>
</dbReference>
<dbReference type="GO" id="GO:0005694">
    <property type="term" value="C:chromosome"/>
    <property type="evidence" value="ECO:0007669"/>
    <property type="project" value="UniProtKB-ARBA"/>
</dbReference>
<comment type="caution">
    <text evidence="6">Lacks conserved residue(s) required for the propagation of feature annotation.</text>
</comment>
<dbReference type="EMBL" id="CAEX01005754">
    <property type="protein sequence ID" value="CCD20512.1"/>
    <property type="molecule type" value="Genomic_DNA"/>
</dbReference>
<evidence type="ECO:0000256" key="3">
    <source>
        <dbReference type="ARBA" id="ARBA00022806"/>
    </source>
</evidence>
<feature type="domain" description="Upf1" evidence="7">
    <location>
        <begin position="4"/>
        <end position="157"/>
    </location>
</feature>
<accession>F9WSH3</accession>
<dbReference type="InterPro" id="IPR018999">
    <property type="entry name" value="UPF1_CH/ZBD"/>
</dbReference>
<dbReference type="Pfam" id="PF09416">
    <property type="entry name" value="UPF1_Zn_bind"/>
    <property type="match status" value="1"/>
</dbReference>
<keyword evidence="4" id="KW-0067">ATP-binding</keyword>
<keyword evidence="6" id="KW-0863">Zinc-finger</keyword>
<name>F9WSH3_TRYVY</name>
<keyword evidence="9" id="KW-1185">Reference proteome</keyword>
<dbReference type="InterPro" id="IPR045055">
    <property type="entry name" value="DNA2/NAM7-like"/>
</dbReference>
<dbReference type="GO" id="GO:0008270">
    <property type="term" value="F:zinc ion binding"/>
    <property type="evidence" value="ECO:0007669"/>
    <property type="project" value="UniProtKB-UniRule"/>
</dbReference>
<evidence type="ECO:0000256" key="6">
    <source>
        <dbReference type="PROSITE-ProRule" id="PRU01341"/>
    </source>
</evidence>
<evidence type="ECO:0000256" key="1">
    <source>
        <dbReference type="ARBA" id="ARBA00022741"/>
    </source>
</evidence>
<dbReference type="InterPro" id="IPR003593">
    <property type="entry name" value="AAA+_ATPase"/>
</dbReference>
<comment type="catalytic activity">
    <reaction evidence="5">
        <text>ATP + H2O = ADP + phosphate + H(+)</text>
        <dbReference type="Rhea" id="RHEA:13065"/>
        <dbReference type="ChEBI" id="CHEBI:15377"/>
        <dbReference type="ChEBI" id="CHEBI:15378"/>
        <dbReference type="ChEBI" id="CHEBI:30616"/>
        <dbReference type="ChEBI" id="CHEBI:43474"/>
        <dbReference type="ChEBI" id="CHEBI:456216"/>
        <dbReference type="EC" id="3.6.4.12"/>
    </reaction>
    <physiologicalReaction direction="left-to-right" evidence="5">
        <dbReference type="Rhea" id="RHEA:13066"/>
    </physiologicalReaction>
</comment>
<dbReference type="GO" id="GO:0000184">
    <property type="term" value="P:nuclear-transcribed mRNA catabolic process, nonsense-mediated decay"/>
    <property type="evidence" value="ECO:0007669"/>
    <property type="project" value="InterPro"/>
</dbReference>
<keyword evidence="1" id="KW-0547">Nucleotide-binding</keyword>
<gene>
    <name evidence="8" type="ORF">TvY486_0033510</name>
</gene>
<keyword evidence="3" id="KW-0347">Helicase</keyword>
<dbReference type="InterPro" id="IPR041679">
    <property type="entry name" value="DNA2/NAM7-like_C"/>
</dbReference>
<dbReference type="AlphaFoldDB" id="F9WSH3"/>
<dbReference type="SUPFAM" id="SSF52540">
    <property type="entry name" value="P-loop containing nucleoside triphosphate hydrolases"/>
    <property type="match status" value="1"/>
</dbReference>
<dbReference type="Pfam" id="PF13086">
    <property type="entry name" value="AAA_11"/>
    <property type="match status" value="1"/>
</dbReference>
<dbReference type="InterPro" id="IPR047187">
    <property type="entry name" value="SF1_C_Upf1"/>
</dbReference>
<dbReference type="Proteomes" id="UP000009027">
    <property type="component" value="Unassembled WGS sequence"/>
</dbReference>
<sequence>MGEGRRDEGPSCAYCAESNFETLLRCDTCDKWFCNGARAKGRAHILYHAAINRSHPFSTHPSCPITGMRLECAACESTNVFALRFFPGTSGARNLLICRYCFDAGSLGDVPARRSADWLPLVRGNRVIESVCRFPSEPCSDITENDINRLEAKWRGRPEETVQGALQSIPVTFHNCKQYSNVFREMVLHDRRCAAAGRRSEEIRHVSCHMVGEKGSAFFYALRPFPWKDIGLSTGDVVSVLRNDKPMTFQGTIAKTEKLGQEQWCIIIVTPPARDASKHENTASFIATAVPSENEHPVTKKLEALMRFSFASSRCEIARAVLGHPSGRRLSPSLQFDEDDEGFKGLNESQQAAVKAALSNAFTLIQGPPGTGKTSTSVQIIRQLLLRKKTRVLVCAPSNAAVDHLSESMYKNKIDFIRVQPRYREENDSGRPYTLGSRVREIMEAMPLNRKKRDIVKRALESGRLSEEEKQLCQKLEDRAVKKILAETRVVACTCIGAGSRWLRGFKADFVLIDEASQATEPETLVPLFRGEKQVALVGDHRQLGPVVLSNVAGKKGFARSLFERLAGAGSEITQLNLQYRTHPFIYRFSSMAFYGGTVLDGVPAEKRDASGIFPWPNPEKPMLFYDCSGVEEVGDSGASFLNEAEARATISVVDAVLESGAVRPDEVGIISPYRAQCEYMRERLLQWGTAGKDIYEKVEISTVDAYQGREKEIIILSCVRNNEERTVGFIGDERRLNVSLTRARRGLIAIGKAEALRGDKCWSKLLLYMGEHSLAVTGPIRSLAPLEGWPNKG</sequence>
<dbReference type="SMART" id="SM00487">
    <property type="entry name" value="DEXDc"/>
    <property type="match status" value="1"/>
</dbReference>